<dbReference type="RefSeq" id="WP_155441941.1">
    <property type="nucleotide sequence ID" value="NZ_WNLA01000026.1"/>
</dbReference>
<protein>
    <submittedName>
        <fullName evidence="1">Uncharacterized protein</fullName>
    </submittedName>
</protein>
<evidence type="ECO:0000313" key="1">
    <source>
        <dbReference type="EMBL" id="MTW05593.1"/>
    </source>
</evidence>
<organism evidence="1 2">
    <name type="scientific">Pseudoduganella ginsengisoli</name>
    <dbReference type="NCBI Taxonomy" id="1462440"/>
    <lineage>
        <taxon>Bacteria</taxon>
        <taxon>Pseudomonadati</taxon>
        <taxon>Pseudomonadota</taxon>
        <taxon>Betaproteobacteria</taxon>
        <taxon>Burkholderiales</taxon>
        <taxon>Oxalobacteraceae</taxon>
        <taxon>Telluria group</taxon>
        <taxon>Pseudoduganella</taxon>
    </lineage>
</organism>
<accession>A0A6L6Q6X0</accession>
<keyword evidence="2" id="KW-1185">Reference proteome</keyword>
<evidence type="ECO:0000313" key="2">
    <source>
        <dbReference type="Proteomes" id="UP000484015"/>
    </source>
</evidence>
<dbReference type="Proteomes" id="UP000484015">
    <property type="component" value="Unassembled WGS sequence"/>
</dbReference>
<name>A0A6L6Q6X0_9BURK</name>
<proteinExistence type="predicted"/>
<dbReference type="EMBL" id="WNLA01000026">
    <property type="protein sequence ID" value="MTW05593.1"/>
    <property type="molecule type" value="Genomic_DNA"/>
</dbReference>
<gene>
    <name evidence="1" type="ORF">GM668_26300</name>
</gene>
<reference evidence="1 2" key="1">
    <citation type="submission" date="2019-11" db="EMBL/GenBank/DDBJ databases">
        <title>Type strains purchased from KCTC, JCM and DSMZ.</title>
        <authorList>
            <person name="Lu H."/>
        </authorList>
    </citation>
    <scope>NUCLEOTIDE SEQUENCE [LARGE SCALE GENOMIC DNA]</scope>
    <source>
        <strain evidence="1 2">KCTC 42409</strain>
    </source>
</reference>
<sequence length="443" mass="48839">MVELFSVDLVYLPQQGGSVISEDALLSLYSVPNVPGQAQTLAEAIEHWFGMTLLHDRFAHSQGLDPQCLHVKAQPGAPWRITVAYSGDAARSDCSEYGSRCQTGLSSLLTHGASAFFDTIPKLRELGMWDPLPRAPNAKPWRPFLGIGLPLVNQKAVQFFHYPPIRLLEGTQNYLADPVPTRWEHLLWVNGVERDGVSLYESVIDCAPIAADDDQGSGPFAHIPPTVPYFSQYQADQLRALLERGRSEFGVTPPVVAYGGKAVPQFNKLFGTNLSTAQSAAVTGNVIPGRRTAVLGTGHPYNFYYQAQQARHDDDPAHYYVGNGHLTPEVAERGSAAREKVVRIAVDDLVAARWQIRMAAQPDADPVDMLDKCRADCGLQRQDGQGSQWVLQAAGPLRDLAEYLTDYHGSLLYPDYGSSDAQAALRYQYRTEWPEMRHPSPAI</sequence>
<dbReference type="OrthoDB" id="7002638at2"/>
<dbReference type="AlphaFoldDB" id="A0A6L6Q6X0"/>
<comment type="caution">
    <text evidence="1">The sequence shown here is derived from an EMBL/GenBank/DDBJ whole genome shotgun (WGS) entry which is preliminary data.</text>
</comment>